<accession>A0ABM0LUV5</accession>
<reference evidence="9" key="1">
    <citation type="submission" date="2025-08" db="UniProtKB">
        <authorList>
            <consortium name="RefSeq"/>
        </authorList>
    </citation>
    <scope>IDENTIFICATION</scope>
    <source>
        <tissue evidence="9">Testes</tissue>
    </source>
</reference>
<dbReference type="PANTHER" id="PTHR31658:SF0">
    <property type="entry name" value="CONSERVED OLIGOMERIC GOLGI COMPLEX SUBUNIT 1"/>
    <property type="match status" value="1"/>
</dbReference>
<keyword evidence="8" id="KW-1185">Reference proteome</keyword>
<keyword evidence="7" id="KW-0472">Membrane</keyword>
<dbReference type="RefSeq" id="XP_006811546.1">
    <property type="nucleotide sequence ID" value="XM_006811483.1"/>
</dbReference>
<keyword evidence="5" id="KW-0653">Protein transport</keyword>
<keyword evidence="4" id="KW-0813">Transport</keyword>
<gene>
    <name evidence="9" type="primary">LOC102801651</name>
</gene>
<evidence type="ECO:0000256" key="1">
    <source>
        <dbReference type="ARBA" id="ARBA00004395"/>
    </source>
</evidence>
<evidence type="ECO:0000256" key="7">
    <source>
        <dbReference type="ARBA" id="ARBA00023136"/>
    </source>
</evidence>
<comment type="subcellular location">
    <subcellularLocation>
        <location evidence="1">Golgi apparatus membrane</location>
        <topology evidence="1">Peripheral membrane protein</topology>
    </subcellularLocation>
</comment>
<dbReference type="InterPro" id="IPR033370">
    <property type="entry name" value="COG1"/>
</dbReference>
<evidence type="ECO:0000256" key="5">
    <source>
        <dbReference type="ARBA" id="ARBA00022927"/>
    </source>
</evidence>
<dbReference type="PANTHER" id="PTHR31658">
    <property type="entry name" value="CONSERVED OLIGOMERIC GOLGI COMPLEX SUBUNIT 1"/>
    <property type="match status" value="1"/>
</dbReference>
<protein>
    <recommendedName>
        <fullName evidence="3">Conserved oligomeric Golgi complex subunit 1</fullName>
    </recommendedName>
</protein>
<evidence type="ECO:0000256" key="6">
    <source>
        <dbReference type="ARBA" id="ARBA00023034"/>
    </source>
</evidence>
<evidence type="ECO:0000313" key="9">
    <source>
        <dbReference type="RefSeq" id="XP_006811546.1"/>
    </source>
</evidence>
<dbReference type="GeneID" id="102801651"/>
<comment type="similarity">
    <text evidence="2">Belongs to the COG1 family.</text>
</comment>
<proteinExistence type="inferred from homology"/>
<evidence type="ECO:0000256" key="3">
    <source>
        <dbReference type="ARBA" id="ARBA00020978"/>
    </source>
</evidence>
<sequence>MEKKLKSLLDDLAYYALVESNQNKDVSQVAPFDKFADRDNLLIFLQTACYKCVDRLLEYINQQLAEAEKLLTESQDDGDANKKQILLNRALLLGRLCAALCDLTPNLQQCMLGLQAKEVKAEQSRGYSRRFGSLRSHGKSKGNPEPTEWDKIKELLNANCHKAYSVWMTCKRVELVGNFQSSLTDITGNTALQMATNWEQISIEEETEDGNKVTSTIRLPVQASWYVQSVLYSLCEEFNRVGGHALPKSVIQEMITSISDDMLSAYERILDNTSKDDKPLPLTQSRALQLYFDVKYMSSLMSGRKDTEQESTEHARRIQKLTETLENNIDPFDLDVFIPHLNTNLNRHSIRTSVLLGALSTPERPIYSHRPIPTGHQEQHNVLPLTPAQGRFSLLPLSTTHSGYGDGQSLLSKQLQLTTPSLESITRSSTKTDETIDSNTASSLYSKLGSFGSFRSNWLS</sequence>
<keyword evidence="6" id="KW-0333">Golgi apparatus</keyword>
<organism evidence="8 9">
    <name type="scientific">Saccoglossus kowalevskii</name>
    <name type="common">Acorn worm</name>
    <dbReference type="NCBI Taxonomy" id="10224"/>
    <lineage>
        <taxon>Eukaryota</taxon>
        <taxon>Metazoa</taxon>
        <taxon>Hemichordata</taxon>
        <taxon>Enteropneusta</taxon>
        <taxon>Harrimaniidae</taxon>
        <taxon>Saccoglossus</taxon>
    </lineage>
</organism>
<name>A0ABM0LUV5_SACKO</name>
<evidence type="ECO:0000256" key="2">
    <source>
        <dbReference type="ARBA" id="ARBA00006653"/>
    </source>
</evidence>
<evidence type="ECO:0000313" key="8">
    <source>
        <dbReference type="Proteomes" id="UP000694865"/>
    </source>
</evidence>
<dbReference type="Proteomes" id="UP000694865">
    <property type="component" value="Unplaced"/>
</dbReference>
<evidence type="ECO:0000256" key="4">
    <source>
        <dbReference type="ARBA" id="ARBA00022448"/>
    </source>
</evidence>